<feature type="signal peptide" evidence="11">
    <location>
        <begin position="1"/>
        <end position="18"/>
    </location>
</feature>
<evidence type="ECO:0000313" key="13">
    <source>
        <dbReference type="Proteomes" id="UP001497480"/>
    </source>
</evidence>
<comment type="caution">
    <text evidence="12">The sequence shown here is derived from an EMBL/GenBank/DDBJ whole genome shotgun (WGS) entry which is preliminary data.</text>
</comment>
<dbReference type="GO" id="GO:0006308">
    <property type="term" value="P:DNA catabolic process"/>
    <property type="evidence" value="ECO:0007669"/>
    <property type="project" value="InterPro"/>
</dbReference>
<evidence type="ECO:0000256" key="9">
    <source>
        <dbReference type="ARBA" id="ARBA00023180"/>
    </source>
</evidence>
<dbReference type="Proteomes" id="UP001497480">
    <property type="component" value="Unassembled WGS sequence"/>
</dbReference>
<dbReference type="InterPro" id="IPR003154">
    <property type="entry name" value="S1/P1nuclease"/>
</dbReference>
<evidence type="ECO:0000256" key="10">
    <source>
        <dbReference type="SAM" id="MobiDB-lite"/>
    </source>
</evidence>
<keyword evidence="13" id="KW-1185">Reference proteome</keyword>
<gene>
    <name evidence="12" type="ORF">LLUT_LOCUS15006</name>
</gene>
<comment type="similarity">
    <text evidence="2">Belongs to the nuclease type I family.</text>
</comment>
<dbReference type="PANTHER" id="PTHR33146">
    <property type="entry name" value="ENDONUCLEASE 4"/>
    <property type="match status" value="1"/>
</dbReference>
<evidence type="ECO:0000256" key="5">
    <source>
        <dbReference type="ARBA" id="ARBA00022723"/>
    </source>
</evidence>
<feature type="region of interest" description="Disordered" evidence="10">
    <location>
        <begin position="200"/>
        <end position="224"/>
    </location>
</feature>
<keyword evidence="7" id="KW-0378">Hydrolase</keyword>
<protein>
    <recommendedName>
        <fullName evidence="3">Aspergillus nuclease S1</fullName>
        <ecNumber evidence="3">3.1.30.1</ecNumber>
    </recommendedName>
</protein>
<evidence type="ECO:0000256" key="7">
    <source>
        <dbReference type="ARBA" id="ARBA00022801"/>
    </source>
</evidence>
<keyword evidence="5" id="KW-0479">Metal-binding</keyword>
<keyword evidence="8" id="KW-1015">Disulfide bond</keyword>
<evidence type="ECO:0000256" key="11">
    <source>
        <dbReference type="SAM" id="SignalP"/>
    </source>
</evidence>
<dbReference type="SUPFAM" id="SSF48537">
    <property type="entry name" value="Phospholipase C/P1 nuclease"/>
    <property type="match status" value="1"/>
</dbReference>
<evidence type="ECO:0000256" key="1">
    <source>
        <dbReference type="ARBA" id="ARBA00000245"/>
    </source>
</evidence>
<dbReference type="GO" id="GO:0046872">
    <property type="term" value="F:metal ion binding"/>
    <property type="evidence" value="ECO:0007669"/>
    <property type="project" value="UniProtKB-KW"/>
</dbReference>
<sequence>MDRLVVLLSFLYLVPLHGAKRALLEPQASEAVSNLLPEYVQGDLSALCVWPDQIRHWYKYKWTSPLHFIDTPDDACSFTYSRDCHDQHGVEDMCVAGAVKYFTSQLLHYREGTADRRYNMTEALLFLSHFMGDIHQRKLLQQKILPLLIMLSEFNPNVFPFSTTFERHSGRTKKRDEKQERYFASSCVSKNIGEVVKKLGNNVKSSTKKEPGIPLLGSPPPRLS</sequence>
<dbReference type="GO" id="GO:0003676">
    <property type="term" value="F:nucleic acid binding"/>
    <property type="evidence" value="ECO:0007669"/>
    <property type="project" value="InterPro"/>
</dbReference>
<dbReference type="EMBL" id="CAXHTB010000010">
    <property type="protein sequence ID" value="CAL0313946.1"/>
    <property type="molecule type" value="Genomic_DNA"/>
</dbReference>
<accession>A0AAV1WYX6</accession>
<dbReference type="AlphaFoldDB" id="A0AAV1WYX6"/>
<dbReference type="Pfam" id="PF02265">
    <property type="entry name" value="S1-P1_nuclease"/>
    <property type="match status" value="1"/>
</dbReference>
<evidence type="ECO:0000256" key="8">
    <source>
        <dbReference type="ARBA" id="ARBA00023157"/>
    </source>
</evidence>
<keyword evidence="6" id="KW-0255">Endonuclease</keyword>
<dbReference type="InterPro" id="IPR008947">
    <property type="entry name" value="PLipase_C/P1_nuclease_dom_sf"/>
</dbReference>
<keyword evidence="9" id="KW-0325">Glycoprotein</keyword>
<dbReference type="GO" id="GO:0004521">
    <property type="term" value="F:RNA endonuclease activity"/>
    <property type="evidence" value="ECO:0007669"/>
    <property type="project" value="UniProtKB-ARBA"/>
</dbReference>
<evidence type="ECO:0000313" key="12">
    <source>
        <dbReference type="EMBL" id="CAL0313946.1"/>
    </source>
</evidence>
<dbReference type="PANTHER" id="PTHR33146:SF14">
    <property type="entry name" value="ENDONUCLEASE 1"/>
    <property type="match status" value="1"/>
</dbReference>
<comment type="catalytic activity">
    <reaction evidence="1">
        <text>Endonucleolytic cleavage to 5'-phosphomononucleotide and 5'-phosphooligonucleotide end-products.</text>
        <dbReference type="EC" id="3.1.30.1"/>
    </reaction>
</comment>
<dbReference type="EC" id="3.1.30.1" evidence="3"/>
<dbReference type="GO" id="GO:0000014">
    <property type="term" value="F:single-stranded DNA endodeoxyribonuclease activity"/>
    <property type="evidence" value="ECO:0007669"/>
    <property type="project" value="UniProtKB-ARBA"/>
</dbReference>
<organism evidence="12 13">
    <name type="scientific">Lupinus luteus</name>
    <name type="common">European yellow lupine</name>
    <dbReference type="NCBI Taxonomy" id="3873"/>
    <lineage>
        <taxon>Eukaryota</taxon>
        <taxon>Viridiplantae</taxon>
        <taxon>Streptophyta</taxon>
        <taxon>Embryophyta</taxon>
        <taxon>Tracheophyta</taxon>
        <taxon>Spermatophyta</taxon>
        <taxon>Magnoliopsida</taxon>
        <taxon>eudicotyledons</taxon>
        <taxon>Gunneridae</taxon>
        <taxon>Pentapetalae</taxon>
        <taxon>rosids</taxon>
        <taxon>fabids</taxon>
        <taxon>Fabales</taxon>
        <taxon>Fabaceae</taxon>
        <taxon>Papilionoideae</taxon>
        <taxon>50 kb inversion clade</taxon>
        <taxon>genistoids sensu lato</taxon>
        <taxon>core genistoids</taxon>
        <taxon>Genisteae</taxon>
        <taxon>Lupinus</taxon>
    </lineage>
</organism>
<evidence type="ECO:0000256" key="6">
    <source>
        <dbReference type="ARBA" id="ARBA00022759"/>
    </source>
</evidence>
<dbReference type="CDD" id="cd11010">
    <property type="entry name" value="S1-P1_nuclease"/>
    <property type="match status" value="1"/>
</dbReference>
<evidence type="ECO:0000256" key="3">
    <source>
        <dbReference type="ARBA" id="ARBA00012562"/>
    </source>
</evidence>
<keyword evidence="4" id="KW-0540">Nuclease</keyword>
<reference evidence="12 13" key="1">
    <citation type="submission" date="2024-03" db="EMBL/GenBank/DDBJ databases">
        <authorList>
            <person name="Martinez-Hernandez J."/>
        </authorList>
    </citation>
    <scope>NUCLEOTIDE SEQUENCE [LARGE SCALE GENOMIC DNA]</scope>
</reference>
<feature type="chain" id="PRO_5043819242" description="Aspergillus nuclease S1" evidence="11">
    <location>
        <begin position="19"/>
        <end position="224"/>
    </location>
</feature>
<evidence type="ECO:0000256" key="4">
    <source>
        <dbReference type="ARBA" id="ARBA00022722"/>
    </source>
</evidence>
<keyword evidence="11" id="KW-0732">Signal</keyword>
<evidence type="ECO:0000256" key="2">
    <source>
        <dbReference type="ARBA" id="ARBA00009547"/>
    </source>
</evidence>
<name>A0AAV1WYX6_LUPLU</name>
<proteinExistence type="inferred from homology"/>
<dbReference type="Gene3D" id="1.10.575.10">
    <property type="entry name" value="P1 Nuclease"/>
    <property type="match status" value="1"/>
</dbReference>